<sequence length="80" mass="9127">MWDKEVTPSDELRTWFHHDPAADFAEFTRRYEAELTGPRQREGLRHLRALAGDAPVTLLTASKDPAHSHVAVLLEHVREA</sequence>
<keyword evidence="2" id="KW-1185">Reference proteome</keyword>
<evidence type="ECO:0000313" key="2">
    <source>
        <dbReference type="Proteomes" id="UP000252586"/>
    </source>
</evidence>
<dbReference type="InterPro" id="IPR007438">
    <property type="entry name" value="DUF488"/>
</dbReference>
<dbReference type="AlphaFoldDB" id="A0A366DWI9"/>
<name>A0A366DWI9_9NOCA</name>
<protein>
    <submittedName>
        <fullName evidence="1">Uncharacterized protein DUF488</fullName>
    </submittedName>
</protein>
<dbReference type="InterPro" id="IPR052552">
    <property type="entry name" value="YeaO-like"/>
</dbReference>
<dbReference type="Proteomes" id="UP000252586">
    <property type="component" value="Unassembled WGS sequence"/>
</dbReference>
<proteinExistence type="predicted"/>
<dbReference type="STRING" id="1210090.GCA_001613185_05195"/>
<dbReference type="PANTHER" id="PTHR36849:SF1">
    <property type="entry name" value="CYTOPLASMIC PROTEIN"/>
    <property type="match status" value="1"/>
</dbReference>
<reference evidence="1 2" key="1">
    <citation type="submission" date="2018-06" db="EMBL/GenBank/DDBJ databases">
        <title>Genomic Encyclopedia of Type Strains, Phase IV (KMG-IV): sequencing the most valuable type-strain genomes for metagenomic binning, comparative biology and taxonomic classification.</title>
        <authorList>
            <person name="Goeker M."/>
        </authorList>
    </citation>
    <scope>NUCLEOTIDE SEQUENCE [LARGE SCALE GENOMIC DNA]</scope>
    <source>
        <strain evidence="1 2">DSM 44599</strain>
    </source>
</reference>
<comment type="caution">
    <text evidence="1">The sequence shown here is derived from an EMBL/GenBank/DDBJ whole genome shotgun (WGS) entry which is preliminary data.</text>
</comment>
<dbReference type="Pfam" id="PF04343">
    <property type="entry name" value="DUF488"/>
    <property type="match status" value="1"/>
</dbReference>
<accession>A0A366DWI9</accession>
<evidence type="ECO:0000313" key="1">
    <source>
        <dbReference type="EMBL" id="RBO93654.1"/>
    </source>
</evidence>
<dbReference type="EMBL" id="QNRE01000002">
    <property type="protein sequence ID" value="RBO93654.1"/>
    <property type="molecule type" value="Genomic_DNA"/>
</dbReference>
<dbReference type="PANTHER" id="PTHR36849">
    <property type="entry name" value="CYTOPLASMIC PROTEIN-RELATED"/>
    <property type="match status" value="1"/>
</dbReference>
<gene>
    <name evidence="1" type="ORF">DFR74_10270</name>
</gene>
<organism evidence="1 2">
    <name type="scientific">Nocardia puris</name>
    <dbReference type="NCBI Taxonomy" id="208602"/>
    <lineage>
        <taxon>Bacteria</taxon>
        <taxon>Bacillati</taxon>
        <taxon>Actinomycetota</taxon>
        <taxon>Actinomycetes</taxon>
        <taxon>Mycobacteriales</taxon>
        <taxon>Nocardiaceae</taxon>
        <taxon>Nocardia</taxon>
    </lineage>
</organism>